<dbReference type="NCBIfam" id="NF008113">
    <property type="entry name" value="PRK10860.1"/>
    <property type="match status" value="1"/>
</dbReference>
<feature type="binding site" evidence="8">
    <location>
        <position position="88"/>
    </location>
    <ligand>
        <name>Zn(2+)</name>
        <dbReference type="ChEBI" id="CHEBI:29105"/>
        <note>catalytic</note>
    </ligand>
</feature>
<evidence type="ECO:0000256" key="3">
    <source>
        <dbReference type="ARBA" id="ARBA00022694"/>
    </source>
</evidence>
<keyword evidence="5 8" id="KW-0378">Hydrolase</keyword>
<name>A0A368C608_9GAMM</name>
<dbReference type="InterPro" id="IPR002125">
    <property type="entry name" value="CMP_dCMP_dom"/>
</dbReference>
<dbReference type="InterPro" id="IPR058535">
    <property type="entry name" value="MafB19-deam"/>
</dbReference>
<feature type="binding site" evidence="8">
    <location>
        <position position="55"/>
    </location>
    <ligand>
        <name>Zn(2+)</name>
        <dbReference type="ChEBI" id="CHEBI:29105"/>
        <note>catalytic</note>
    </ligand>
</feature>
<evidence type="ECO:0000313" key="11">
    <source>
        <dbReference type="Proteomes" id="UP000252915"/>
    </source>
</evidence>
<dbReference type="EMBL" id="QOPI01000017">
    <property type="protein sequence ID" value="RCL44396.1"/>
    <property type="molecule type" value="Genomic_DNA"/>
</dbReference>
<keyword evidence="4 8" id="KW-0479">Metal-binding</keyword>
<feature type="active site" description="Proton donor" evidence="8">
    <location>
        <position position="57"/>
    </location>
</feature>
<evidence type="ECO:0000256" key="5">
    <source>
        <dbReference type="ARBA" id="ARBA00022801"/>
    </source>
</evidence>
<dbReference type="InterPro" id="IPR016193">
    <property type="entry name" value="Cytidine_deaminase-like"/>
</dbReference>
<evidence type="ECO:0000256" key="2">
    <source>
        <dbReference type="ARBA" id="ARBA00011738"/>
    </source>
</evidence>
<dbReference type="GO" id="GO:0008270">
    <property type="term" value="F:zinc ion binding"/>
    <property type="evidence" value="ECO:0007669"/>
    <property type="project" value="UniProtKB-UniRule"/>
</dbReference>
<dbReference type="PROSITE" id="PS51747">
    <property type="entry name" value="CYT_DCMP_DEAMINASES_2"/>
    <property type="match status" value="1"/>
</dbReference>
<dbReference type="PANTHER" id="PTHR11079">
    <property type="entry name" value="CYTOSINE DEAMINASE FAMILY MEMBER"/>
    <property type="match status" value="1"/>
</dbReference>
<comment type="similarity">
    <text evidence="1">Belongs to the cytidine and deoxycytidylate deaminase family. ADAT2 subfamily.</text>
</comment>
<accession>A0A368C608</accession>
<gene>
    <name evidence="8" type="primary">tadA</name>
    <name evidence="10" type="ORF">DBW92_03380</name>
</gene>
<proteinExistence type="inferred from homology"/>
<dbReference type="PANTHER" id="PTHR11079:SF202">
    <property type="entry name" value="TRNA-SPECIFIC ADENOSINE DEAMINASE"/>
    <property type="match status" value="1"/>
</dbReference>
<evidence type="ECO:0000256" key="7">
    <source>
        <dbReference type="ARBA" id="ARBA00048045"/>
    </source>
</evidence>
<reference evidence="10 11" key="1">
    <citation type="journal article" date="2018" name="Microbiome">
        <title>Fine metagenomic profile of the Mediterranean stratified and mixed water columns revealed by assembly and recruitment.</title>
        <authorList>
            <person name="Haro-Moreno J.M."/>
            <person name="Lopez-Perez M."/>
            <person name="De La Torre J.R."/>
            <person name="Picazo A."/>
            <person name="Camacho A."/>
            <person name="Rodriguez-Valera F."/>
        </authorList>
    </citation>
    <scope>NUCLEOTIDE SEQUENCE [LARGE SCALE GENOMIC DNA]</scope>
    <source>
        <strain evidence="10">MED-G78</strain>
    </source>
</reference>
<comment type="subunit">
    <text evidence="2 8">Homodimer.</text>
</comment>
<dbReference type="HAMAP" id="MF_00972">
    <property type="entry name" value="tRNA_aden_deaminase"/>
    <property type="match status" value="1"/>
</dbReference>
<feature type="domain" description="CMP/dCMP-type deaminase" evidence="9">
    <location>
        <begin position="4"/>
        <end position="136"/>
    </location>
</feature>
<evidence type="ECO:0000256" key="4">
    <source>
        <dbReference type="ARBA" id="ARBA00022723"/>
    </source>
</evidence>
<dbReference type="GO" id="GO:0002100">
    <property type="term" value="P:tRNA wobble adenosine to inosine editing"/>
    <property type="evidence" value="ECO:0007669"/>
    <property type="project" value="UniProtKB-UniRule"/>
</dbReference>
<dbReference type="InterPro" id="IPR028883">
    <property type="entry name" value="tRNA_aden_deaminase"/>
</dbReference>
<evidence type="ECO:0000256" key="8">
    <source>
        <dbReference type="HAMAP-Rule" id="MF_00972"/>
    </source>
</evidence>
<dbReference type="Proteomes" id="UP000252915">
    <property type="component" value="Unassembled WGS sequence"/>
</dbReference>
<dbReference type="InterPro" id="IPR016192">
    <property type="entry name" value="APOBEC/CMP_deaminase_Zn-bd"/>
</dbReference>
<organism evidence="10 11">
    <name type="scientific">SAR86 cluster bacterium</name>
    <dbReference type="NCBI Taxonomy" id="2030880"/>
    <lineage>
        <taxon>Bacteria</taxon>
        <taxon>Pseudomonadati</taxon>
        <taxon>Pseudomonadota</taxon>
        <taxon>Gammaproteobacteria</taxon>
        <taxon>SAR86 cluster</taxon>
    </lineage>
</organism>
<dbReference type="EC" id="3.5.4.33" evidence="8"/>
<keyword evidence="6 8" id="KW-0862">Zinc</keyword>
<keyword evidence="3 8" id="KW-0819">tRNA processing</keyword>
<evidence type="ECO:0000256" key="6">
    <source>
        <dbReference type="ARBA" id="ARBA00022833"/>
    </source>
</evidence>
<dbReference type="CDD" id="cd01285">
    <property type="entry name" value="nucleoside_deaminase"/>
    <property type="match status" value="1"/>
</dbReference>
<dbReference type="AlphaFoldDB" id="A0A368C608"/>
<sequence length="151" mass="17040">MFSQSDFVFMSEAIELAKKAALSDEVPVGAVITLDNKIIGRGFNQVISKNDVTAHAEILAIRDASKNLKNYRLNNACMYVTLEPCHMCAKALIDARLSRLVYSAFEPKTGAIHSIDHIFDKPFNHKIDYQHGLLQEESSILLKDFFKSKRH</sequence>
<evidence type="ECO:0000259" key="9">
    <source>
        <dbReference type="PROSITE" id="PS51747"/>
    </source>
</evidence>
<feature type="binding site" evidence="8">
    <location>
        <position position="85"/>
    </location>
    <ligand>
        <name>Zn(2+)</name>
        <dbReference type="ChEBI" id="CHEBI:29105"/>
        <note>catalytic</note>
    </ligand>
</feature>
<comment type="function">
    <text evidence="8">Catalyzes the deamination of adenosine to inosine at the wobble position 34 of tRNA(Arg2).</text>
</comment>
<comment type="caution">
    <text evidence="10">The sequence shown here is derived from an EMBL/GenBank/DDBJ whole genome shotgun (WGS) entry which is preliminary data.</text>
</comment>
<dbReference type="Pfam" id="PF14437">
    <property type="entry name" value="MafB19-deam"/>
    <property type="match status" value="1"/>
</dbReference>
<protein>
    <recommendedName>
        <fullName evidence="8">tRNA-specific adenosine deaminase</fullName>
        <ecNumber evidence="8">3.5.4.33</ecNumber>
    </recommendedName>
</protein>
<dbReference type="Gene3D" id="3.40.140.10">
    <property type="entry name" value="Cytidine Deaminase, domain 2"/>
    <property type="match status" value="1"/>
</dbReference>
<comment type="catalytic activity">
    <reaction evidence="7 8">
        <text>adenosine(34) in tRNA + H2O + H(+) = inosine(34) in tRNA + NH4(+)</text>
        <dbReference type="Rhea" id="RHEA:43168"/>
        <dbReference type="Rhea" id="RHEA-COMP:10373"/>
        <dbReference type="Rhea" id="RHEA-COMP:10374"/>
        <dbReference type="ChEBI" id="CHEBI:15377"/>
        <dbReference type="ChEBI" id="CHEBI:15378"/>
        <dbReference type="ChEBI" id="CHEBI:28938"/>
        <dbReference type="ChEBI" id="CHEBI:74411"/>
        <dbReference type="ChEBI" id="CHEBI:82852"/>
        <dbReference type="EC" id="3.5.4.33"/>
    </reaction>
</comment>
<comment type="cofactor">
    <cofactor evidence="8">
        <name>Zn(2+)</name>
        <dbReference type="ChEBI" id="CHEBI:29105"/>
    </cofactor>
    <text evidence="8">Binds 1 zinc ion per subunit.</text>
</comment>
<dbReference type="GO" id="GO:0052717">
    <property type="term" value="F:tRNA-specific adenosine-34 deaminase activity"/>
    <property type="evidence" value="ECO:0007669"/>
    <property type="project" value="UniProtKB-UniRule"/>
</dbReference>
<dbReference type="PROSITE" id="PS00903">
    <property type="entry name" value="CYT_DCMP_DEAMINASES_1"/>
    <property type="match status" value="1"/>
</dbReference>
<evidence type="ECO:0000256" key="1">
    <source>
        <dbReference type="ARBA" id="ARBA00010669"/>
    </source>
</evidence>
<evidence type="ECO:0000313" key="10">
    <source>
        <dbReference type="EMBL" id="RCL44396.1"/>
    </source>
</evidence>
<dbReference type="SUPFAM" id="SSF53927">
    <property type="entry name" value="Cytidine deaminase-like"/>
    <property type="match status" value="1"/>
</dbReference>